<evidence type="ECO:0000313" key="2">
    <source>
        <dbReference type="EMBL" id="QHK19757.1"/>
    </source>
</evidence>
<proteinExistence type="predicted"/>
<dbReference type="AlphaFoldDB" id="A0A6P1NLS0"/>
<dbReference type="Proteomes" id="UP000464186">
    <property type="component" value="Chromosome"/>
</dbReference>
<dbReference type="EMBL" id="CP047898">
    <property type="protein sequence ID" value="QHK19757.1"/>
    <property type="molecule type" value="Genomic_DNA"/>
</dbReference>
<sequence>MQTAPELEPSAGTLTRTGDGDTGLTVTVQSSSTRPADWGRAMARAVNLLIEQITDTTGTDPCRDPGGLDLSLHVTALPSGEAITVTWNP</sequence>
<keyword evidence="3" id="KW-1185">Reference proteome</keyword>
<feature type="compositionally biased region" description="Low complexity" evidence="1">
    <location>
        <begin position="12"/>
        <end position="28"/>
    </location>
</feature>
<reference evidence="2 3" key="1">
    <citation type="submission" date="2020-01" db="EMBL/GenBank/DDBJ databases">
        <title>Pseudarthrobacter psychrotolerans sp. nov., isolated from antarctic soil.</title>
        <authorList>
            <person name="Shin Y."/>
            <person name="Park W."/>
        </authorList>
    </citation>
    <scope>NUCLEOTIDE SEQUENCE [LARGE SCALE GENOMIC DNA]</scope>
    <source>
        <strain evidence="2 3">YJ56</strain>
    </source>
</reference>
<evidence type="ECO:0000313" key="3">
    <source>
        <dbReference type="Proteomes" id="UP000464186"/>
    </source>
</evidence>
<protein>
    <submittedName>
        <fullName evidence="2">Uncharacterized protein</fullName>
    </submittedName>
</protein>
<evidence type="ECO:0000256" key="1">
    <source>
        <dbReference type="SAM" id="MobiDB-lite"/>
    </source>
</evidence>
<gene>
    <name evidence="2" type="ORF">GU243_08475</name>
</gene>
<dbReference type="KEGG" id="psey:GU243_08475"/>
<feature type="region of interest" description="Disordered" evidence="1">
    <location>
        <begin position="1"/>
        <end position="33"/>
    </location>
</feature>
<accession>A0A6P1NLS0</accession>
<organism evidence="2 3">
    <name type="scientific">Pseudarthrobacter psychrotolerans</name>
    <dbReference type="NCBI Taxonomy" id="2697569"/>
    <lineage>
        <taxon>Bacteria</taxon>
        <taxon>Bacillati</taxon>
        <taxon>Actinomycetota</taxon>
        <taxon>Actinomycetes</taxon>
        <taxon>Micrococcales</taxon>
        <taxon>Micrococcaceae</taxon>
        <taxon>Pseudarthrobacter</taxon>
    </lineage>
</organism>
<name>A0A6P1NLS0_9MICC</name>